<feature type="transmembrane region" description="Helical" evidence="10">
    <location>
        <begin position="20"/>
        <end position="38"/>
    </location>
</feature>
<keyword evidence="4" id="KW-0874">Quinone</keyword>
<dbReference type="KEGG" id="psim:KR76_21925"/>
<organism evidence="12 13">
    <name type="scientific">Nocardioides simplex</name>
    <name type="common">Arthrobacter simplex</name>
    <dbReference type="NCBI Taxonomy" id="2045"/>
    <lineage>
        <taxon>Bacteria</taxon>
        <taxon>Bacillati</taxon>
        <taxon>Actinomycetota</taxon>
        <taxon>Actinomycetes</taxon>
        <taxon>Propionibacteriales</taxon>
        <taxon>Nocardioidaceae</taxon>
        <taxon>Pimelobacter</taxon>
    </lineage>
</organism>
<feature type="transmembrane region" description="Helical" evidence="10">
    <location>
        <begin position="104"/>
        <end position="125"/>
    </location>
</feature>
<dbReference type="GO" id="GO:0016020">
    <property type="term" value="C:membrane"/>
    <property type="evidence" value="ECO:0007669"/>
    <property type="project" value="UniProtKB-SubCell"/>
</dbReference>
<keyword evidence="5 10" id="KW-1133">Transmembrane helix</keyword>
<feature type="transmembrane region" description="Helical" evidence="10">
    <location>
        <begin position="79"/>
        <end position="97"/>
    </location>
</feature>
<keyword evidence="6" id="KW-0560">Oxidoreductase</keyword>
<evidence type="ECO:0000256" key="3">
    <source>
        <dbReference type="ARBA" id="ARBA00022692"/>
    </source>
</evidence>
<keyword evidence="3 10" id="KW-0812">Transmembrane</keyword>
<evidence type="ECO:0000256" key="2">
    <source>
        <dbReference type="ARBA" id="ARBA00006214"/>
    </source>
</evidence>
<evidence type="ECO:0000256" key="9">
    <source>
        <dbReference type="ARBA" id="ARBA00023284"/>
    </source>
</evidence>
<evidence type="ECO:0000256" key="7">
    <source>
        <dbReference type="ARBA" id="ARBA00023136"/>
    </source>
</evidence>
<dbReference type="STRING" id="2045.KR76_21925"/>
<evidence type="ECO:0000313" key="13">
    <source>
        <dbReference type="Proteomes" id="UP000030300"/>
    </source>
</evidence>
<feature type="transmembrane region" description="Helical" evidence="10">
    <location>
        <begin position="180"/>
        <end position="202"/>
    </location>
</feature>
<dbReference type="SMART" id="SM00756">
    <property type="entry name" value="VKc"/>
    <property type="match status" value="1"/>
</dbReference>
<evidence type="ECO:0000313" key="12">
    <source>
        <dbReference type="EMBL" id="AIY20106.2"/>
    </source>
</evidence>
<dbReference type="InterPro" id="IPR012932">
    <property type="entry name" value="VKOR"/>
</dbReference>
<dbReference type="InterPro" id="IPR038354">
    <property type="entry name" value="VKOR_sf"/>
</dbReference>
<accession>A0A0A1DRR3</accession>
<dbReference type="Gene3D" id="1.20.1440.130">
    <property type="entry name" value="VKOR domain"/>
    <property type="match status" value="1"/>
</dbReference>
<feature type="domain" description="Vitamin K epoxide reductase" evidence="11">
    <location>
        <begin position="15"/>
        <end position="156"/>
    </location>
</feature>
<dbReference type="GO" id="GO:0048038">
    <property type="term" value="F:quinone binding"/>
    <property type="evidence" value="ECO:0007669"/>
    <property type="project" value="UniProtKB-KW"/>
</dbReference>
<protein>
    <submittedName>
        <fullName evidence="12">Vitamin K epoxide reductase</fullName>
    </submittedName>
</protein>
<dbReference type="HOGENOM" id="CLU_082938_1_1_11"/>
<dbReference type="eggNOG" id="COG4243">
    <property type="taxonomic scope" value="Bacteria"/>
</dbReference>
<keyword evidence="9" id="KW-0676">Redox-active center</keyword>
<dbReference type="CDD" id="cd12922">
    <property type="entry name" value="VKOR_5"/>
    <property type="match status" value="1"/>
</dbReference>
<evidence type="ECO:0000256" key="6">
    <source>
        <dbReference type="ARBA" id="ARBA00023002"/>
    </source>
</evidence>
<dbReference type="Proteomes" id="UP000030300">
    <property type="component" value="Chromosome"/>
</dbReference>
<keyword evidence="8" id="KW-1015">Disulfide bond</keyword>
<evidence type="ECO:0000256" key="4">
    <source>
        <dbReference type="ARBA" id="ARBA00022719"/>
    </source>
</evidence>
<sequence length="206" mass="22439">MSATPVMTDPQQREDQRLGGLLLGGGALGFVAAFVLLLEKLELLRDPDYVPTCSINPILNCGSVMVTDQAEVLGFPNPLLGIAAFPVVMATGAALLAGARLARWYWAGLQAGVTLGLGFVGWLIFQSLYRIGALCPYCMVVWAVVLPVFWYVTLRNAGAGLLGARVAGSRVVRTLREWHVFVLTLAVLLVLVLIIEQFWYYWKTLG</sequence>
<dbReference type="GO" id="GO:0016491">
    <property type="term" value="F:oxidoreductase activity"/>
    <property type="evidence" value="ECO:0007669"/>
    <property type="project" value="UniProtKB-KW"/>
</dbReference>
<comment type="similarity">
    <text evidence="2">Belongs to the VKOR family.</text>
</comment>
<dbReference type="EMBL" id="CP009896">
    <property type="protein sequence ID" value="AIY20106.2"/>
    <property type="molecule type" value="Genomic_DNA"/>
</dbReference>
<feature type="transmembrane region" description="Helical" evidence="10">
    <location>
        <begin position="131"/>
        <end position="152"/>
    </location>
</feature>
<evidence type="ECO:0000256" key="1">
    <source>
        <dbReference type="ARBA" id="ARBA00004141"/>
    </source>
</evidence>
<dbReference type="AlphaFoldDB" id="A0A0A1DRR3"/>
<evidence type="ECO:0000256" key="8">
    <source>
        <dbReference type="ARBA" id="ARBA00023157"/>
    </source>
</evidence>
<name>A0A0A1DRR3_NOCSI</name>
<evidence type="ECO:0000256" key="5">
    <source>
        <dbReference type="ARBA" id="ARBA00022989"/>
    </source>
</evidence>
<evidence type="ECO:0000256" key="10">
    <source>
        <dbReference type="SAM" id="Phobius"/>
    </source>
</evidence>
<dbReference type="Pfam" id="PF07884">
    <property type="entry name" value="VKOR"/>
    <property type="match status" value="1"/>
</dbReference>
<gene>
    <name evidence="12" type="ORF">KR76_21925</name>
</gene>
<dbReference type="InterPro" id="IPR041714">
    <property type="entry name" value="VKOR_Actinobacteria"/>
</dbReference>
<keyword evidence="7 10" id="KW-0472">Membrane</keyword>
<proteinExistence type="inferred from homology"/>
<evidence type="ECO:0000259" key="11">
    <source>
        <dbReference type="SMART" id="SM00756"/>
    </source>
</evidence>
<keyword evidence="13" id="KW-1185">Reference proteome</keyword>
<comment type="subcellular location">
    <subcellularLocation>
        <location evidence="1">Membrane</location>
        <topology evidence="1">Multi-pass membrane protein</topology>
    </subcellularLocation>
</comment>
<reference evidence="12 13" key="1">
    <citation type="journal article" date="2015" name="Genome Announc.">
        <title>Complete Genome Sequence of Steroid-Transforming Nocardioides simplex VKM Ac-2033D.</title>
        <authorList>
            <person name="Shtratnikova V.Y."/>
            <person name="Schelkunov M.I."/>
            <person name="Pekov Y.A."/>
            <person name="Fokina V.V."/>
            <person name="Logacheva M.D."/>
            <person name="Sokolov S.L."/>
            <person name="Bragin E.Y."/>
            <person name="Ashapkin V.V."/>
            <person name="Donova M.V."/>
        </authorList>
    </citation>
    <scope>NUCLEOTIDE SEQUENCE [LARGE SCALE GENOMIC DNA]</scope>
    <source>
        <strain evidence="12 13">VKM Ac-2033D</strain>
    </source>
</reference>